<evidence type="ECO:0000259" key="1">
    <source>
        <dbReference type="PROSITE" id="PS50164"/>
    </source>
</evidence>
<dbReference type="PROSITE" id="PS50164">
    <property type="entry name" value="GIY_YIG"/>
    <property type="match status" value="1"/>
</dbReference>
<dbReference type="InterPro" id="IPR000305">
    <property type="entry name" value="GIY-YIG_endonuc"/>
</dbReference>
<gene>
    <name evidence="2" type="ORF">MNBD_GAMMA02-1439</name>
</gene>
<organism evidence="2">
    <name type="scientific">hydrothermal vent metagenome</name>
    <dbReference type="NCBI Taxonomy" id="652676"/>
    <lineage>
        <taxon>unclassified sequences</taxon>
        <taxon>metagenomes</taxon>
        <taxon>ecological metagenomes</taxon>
    </lineage>
</organism>
<dbReference type="CDD" id="cd10440">
    <property type="entry name" value="GIY-YIG_COG3680"/>
    <property type="match status" value="1"/>
</dbReference>
<reference evidence="2" key="1">
    <citation type="submission" date="2018-06" db="EMBL/GenBank/DDBJ databases">
        <authorList>
            <person name="Zhirakovskaya E."/>
        </authorList>
    </citation>
    <scope>NUCLEOTIDE SEQUENCE</scope>
</reference>
<dbReference type="AlphaFoldDB" id="A0A3B0VUA2"/>
<sequence>MFSKEVSEALNSYVYRLVDPRNGETFYVGVGVGNRVFKHASGKILSESGIEKLERIYQIQLTGLEVIHVIHRHGMSSSIAREVEAALIDAYPGLTNIVGGHGSNDFGPMNSKQIIERYMAREMEFAHKILLISVNRSAADEDLYLATQYAWKIDPKRAAKADYVVATLQGLAKGVFEVNEWLEATTDNFPGRETINGRYGFVGKHAPDEIKEYYIGAKTSEKYRQRGASNPIKYTY</sequence>
<accession>A0A3B0VUA2</accession>
<dbReference type="EMBL" id="UOFA01000052">
    <property type="protein sequence ID" value="VAW43950.1"/>
    <property type="molecule type" value="Genomic_DNA"/>
</dbReference>
<protein>
    <recommendedName>
        <fullName evidence="1">GIY-YIG domain-containing protein</fullName>
    </recommendedName>
</protein>
<name>A0A3B0VUA2_9ZZZZ</name>
<dbReference type="Pfam" id="PF22945">
    <property type="entry name" value="LEM-3_GIY-YIG"/>
    <property type="match status" value="1"/>
</dbReference>
<feature type="domain" description="GIY-YIG" evidence="1">
    <location>
        <begin position="10"/>
        <end position="97"/>
    </location>
</feature>
<evidence type="ECO:0000313" key="2">
    <source>
        <dbReference type="EMBL" id="VAW43950.1"/>
    </source>
</evidence>
<proteinExistence type="predicted"/>